<comment type="similarity">
    <text evidence="2">Belongs to the bacterial solute-binding protein 8 family.</text>
</comment>
<evidence type="ECO:0000256" key="4">
    <source>
        <dbReference type="ARBA" id="ARBA00022729"/>
    </source>
</evidence>
<dbReference type="RefSeq" id="WP_186815761.1">
    <property type="nucleotide sequence ID" value="NZ_BJXB01000001.1"/>
</dbReference>
<keyword evidence="4 5" id="KW-0732">Signal</keyword>
<sequence>MQITTFLKTAALTLPLLFGAALAQTTVTIKHDEGTTVVPKNPKRVVVISEEMLDIAFALKLNVIGVGSPRILPTDVTSAGKVNIKNLDKTFFQFGNIQNVTYVGNWMTPNMETLLALKPDLIIRLYWQGLGEYQKLSQIAPTVSFSTDRPDGWKSAMTELSKLGGKEARAKQFLNDYDRKVKAAKAQLQKAGVFKKYSKFMVICSFASGTDYLYTGNRVANVMRSLGFTYNFPEGIKDDGGLVGVYALSKETLLKVPADTLVISVPFTNGVEDTIASIKPSQDLLKQSKGHLVNYIYPAYSPWLGPNTDRQMVQDLTSAILQSVK</sequence>
<dbReference type="GO" id="GO:0030288">
    <property type="term" value="C:outer membrane-bounded periplasmic space"/>
    <property type="evidence" value="ECO:0007669"/>
    <property type="project" value="TreeGrafter"/>
</dbReference>
<reference evidence="7 8" key="1">
    <citation type="submission" date="2019-07" db="EMBL/GenBank/DDBJ databases">
        <title>Whole genome shotgun sequence of Deinococcus cellulosilyticus NBRC 106333.</title>
        <authorList>
            <person name="Hosoyama A."/>
            <person name="Uohara A."/>
            <person name="Ohji S."/>
            <person name="Ichikawa N."/>
        </authorList>
    </citation>
    <scope>NUCLEOTIDE SEQUENCE [LARGE SCALE GENOMIC DNA]</scope>
    <source>
        <strain evidence="7 8">NBRC 106333</strain>
    </source>
</reference>
<dbReference type="Pfam" id="PF01497">
    <property type="entry name" value="Peripla_BP_2"/>
    <property type="match status" value="1"/>
</dbReference>
<feature type="domain" description="Fe/B12 periplasmic-binding" evidence="6">
    <location>
        <begin position="44"/>
        <end position="324"/>
    </location>
</feature>
<dbReference type="EMBL" id="BJXB01000001">
    <property type="protein sequence ID" value="GEM44677.1"/>
    <property type="molecule type" value="Genomic_DNA"/>
</dbReference>
<dbReference type="SUPFAM" id="SSF53807">
    <property type="entry name" value="Helical backbone' metal receptor"/>
    <property type="match status" value="1"/>
</dbReference>
<evidence type="ECO:0000256" key="5">
    <source>
        <dbReference type="SAM" id="SignalP"/>
    </source>
</evidence>
<comment type="subcellular location">
    <subcellularLocation>
        <location evidence="1">Cell envelope</location>
    </subcellularLocation>
</comment>
<dbReference type="AlphaFoldDB" id="A0A511MWY4"/>
<dbReference type="InterPro" id="IPR002491">
    <property type="entry name" value="ABC_transptr_periplasmic_BD"/>
</dbReference>
<organism evidence="7 8">
    <name type="scientific">Deinococcus cellulosilyticus (strain DSM 18568 / NBRC 106333 / KACC 11606 / 5516J-15)</name>
    <dbReference type="NCBI Taxonomy" id="1223518"/>
    <lineage>
        <taxon>Bacteria</taxon>
        <taxon>Thermotogati</taxon>
        <taxon>Deinococcota</taxon>
        <taxon>Deinococci</taxon>
        <taxon>Deinococcales</taxon>
        <taxon>Deinococcaceae</taxon>
        <taxon>Deinococcus</taxon>
    </lineage>
</organism>
<evidence type="ECO:0000313" key="8">
    <source>
        <dbReference type="Proteomes" id="UP000321306"/>
    </source>
</evidence>
<feature type="chain" id="PRO_5021900544" evidence="5">
    <location>
        <begin position="24"/>
        <end position="325"/>
    </location>
</feature>
<feature type="signal peptide" evidence="5">
    <location>
        <begin position="1"/>
        <end position="23"/>
    </location>
</feature>
<dbReference type="GO" id="GO:1901678">
    <property type="term" value="P:iron coordination entity transport"/>
    <property type="evidence" value="ECO:0007669"/>
    <property type="project" value="UniProtKB-ARBA"/>
</dbReference>
<protein>
    <submittedName>
        <fullName evidence="7">Iron ABC transporter substrate-binding protein</fullName>
    </submittedName>
</protein>
<dbReference type="Gene3D" id="3.40.50.1980">
    <property type="entry name" value="Nitrogenase molybdenum iron protein domain"/>
    <property type="match status" value="2"/>
</dbReference>
<evidence type="ECO:0000256" key="2">
    <source>
        <dbReference type="ARBA" id="ARBA00008814"/>
    </source>
</evidence>
<evidence type="ECO:0000313" key="7">
    <source>
        <dbReference type="EMBL" id="GEM44677.1"/>
    </source>
</evidence>
<keyword evidence="8" id="KW-1185">Reference proteome</keyword>
<dbReference type="Proteomes" id="UP000321306">
    <property type="component" value="Unassembled WGS sequence"/>
</dbReference>
<proteinExistence type="inferred from homology"/>
<keyword evidence="3" id="KW-0813">Transport</keyword>
<evidence type="ECO:0000256" key="3">
    <source>
        <dbReference type="ARBA" id="ARBA00022448"/>
    </source>
</evidence>
<accession>A0A511MWY4</accession>
<dbReference type="PANTHER" id="PTHR30532:SF28">
    <property type="entry name" value="PETROBACTIN-BINDING PROTEIN YCLQ"/>
    <property type="match status" value="1"/>
</dbReference>
<evidence type="ECO:0000256" key="1">
    <source>
        <dbReference type="ARBA" id="ARBA00004196"/>
    </source>
</evidence>
<gene>
    <name evidence="7" type="ORF">DC3_03120</name>
</gene>
<dbReference type="PANTHER" id="PTHR30532">
    <property type="entry name" value="IRON III DICITRATE-BINDING PERIPLASMIC PROTEIN"/>
    <property type="match status" value="1"/>
</dbReference>
<comment type="caution">
    <text evidence="7">The sequence shown here is derived from an EMBL/GenBank/DDBJ whole genome shotgun (WGS) entry which is preliminary data.</text>
</comment>
<evidence type="ECO:0000259" key="6">
    <source>
        <dbReference type="PROSITE" id="PS50983"/>
    </source>
</evidence>
<name>A0A511MWY4_DEIC1</name>
<dbReference type="PROSITE" id="PS50983">
    <property type="entry name" value="FE_B12_PBP"/>
    <property type="match status" value="1"/>
</dbReference>
<dbReference type="InterPro" id="IPR051313">
    <property type="entry name" value="Bact_iron-sidero_bind"/>
</dbReference>